<feature type="region of interest" description="Disordered" evidence="3">
    <location>
        <begin position="1549"/>
        <end position="1605"/>
    </location>
</feature>
<feature type="compositionally biased region" description="Basic and acidic residues" evidence="3">
    <location>
        <begin position="1583"/>
        <end position="1592"/>
    </location>
</feature>
<dbReference type="PANTHER" id="PTHR22975:SF9">
    <property type="entry name" value="ECHINUS SPLICE FORM 3"/>
    <property type="match status" value="1"/>
</dbReference>
<dbReference type="PANTHER" id="PTHR22975">
    <property type="entry name" value="UBIQUITIN SPECIFIC PROTEINASE"/>
    <property type="match status" value="1"/>
</dbReference>
<feature type="compositionally biased region" description="Polar residues" evidence="3">
    <location>
        <begin position="1805"/>
        <end position="1816"/>
    </location>
</feature>
<feature type="compositionally biased region" description="Basic residues" evidence="3">
    <location>
        <begin position="229"/>
        <end position="243"/>
    </location>
</feature>
<dbReference type="Pfam" id="PF00443">
    <property type="entry name" value="UCH"/>
    <property type="match status" value="1"/>
</dbReference>
<evidence type="ECO:0000256" key="2">
    <source>
        <dbReference type="ARBA" id="ARBA00022801"/>
    </source>
</evidence>
<feature type="region of interest" description="Disordered" evidence="3">
    <location>
        <begin position="1720"/>
        <end position="1868"/>
    </location>
</feature>
<keyword evidence="2" id="KW-0378">Hydrolase</keyword>
<feature type="compositionally biased region" description="Polar residues" evidence="3">
    <location>
        <begin position="415"/>
        <end position="434"/>
    </location>
</feature>
<evidence type="ECO:0000256" key="1">
    <source>
        <dbReference type="ARBA" id="ARBA00022786"/>
    </source>
</evidence>
<dbReference type="Proteomes" id="UP000678499">
    <property type="component" value="Unassembled WGS sequence"/>
</dbReference>
<feature type="compositionally biased region" description="Polar residues" evidence="3">
    <location>
        <begin position="171"/>
        <end position="187"/>
    </location>
</feature>
<gene>
    <name evidence="5" type="ORF">NMOB1V02_LOCUS1928</name>
</gene>
<evidence type="ECO:0000313" key="6">
    <source>
        <dbReference type="Proteomes" id="UP000678499"/>
    </source>
</evidence>
<accession>A0A7R9GAP9</accession>
<reference evidence="5" key="1">
    <citation type="submission" date="2020-11" db="EMBL/GenBank/DDBJ databases">
        <authorList>
            <person name="Tran Van P."/>
        </authorList>
    </citation>
    <scope>NUCLEOTIDE SEQUENCE</scope>
</reference>
<feature type="compositionally biased region" description="Polar residues" evidence="3">
    <location>
        <begin position="1721"/>
        <end position="1733"/>
    </location>
</feature>
<dbReference type="OrthoDB" id="205782at2759"/>
<feature type="compositionally biased region" description="Basic and acidic residues" evidence="3">
    <location>
        <begin position="1737"/>
        <end position="1746"/>
    </location>
</feature>
<feature type="compositionally biased region" description="Polar residues" evidence="3">
    <location>
        <begin position="148"/>
        <end position="160"/>
    </location>
</feature>
<evidence type="ECO:0000313" key="5">
    <source>
        <dbReference type="EMBL" id="CAD7274072.1"/>
    </source>
</evidence>
<keyword evidence="6" id="KW-1185">Reference proteome</keyword>
<feature type="region of interest" description="Disordered" evidence="3">
    <location>
        <begin position="471"/>
        <end position="604"/>
    </location>
</feature>
<feature type="compositionally biased region" description="Basic residues" evidence="3">
    <location>
        <begin position="84"/>
        <end position="97"/>
    </location>
</feature>
<evidence type="ECO:0000256" key="3">
    <source>
        <dbReference type="SAM" id="MobiDB-lite"/>
    </source>
</evidence>
<sequence length="2171" mass="237389">MTIGNSGSETEPAHMLEVTEHRKLPEDRVKELDLSGLESLLKEAADYKRPQDRTTKSKLFQDLLKEAEDSDSGEERMLYVLAGHRQKKTEGKKRRRKESGTPRTVATCGTGGSLQDLAAAPPTRKTVQKTPKTDAGVATRTVEGGSCGNLSKGSFKTSAPGTRKRHRRNNGSKGNHSGSLEDLSQTPGSGGSGSGKSGVTRRRHADPPTLNRAGSLQNIKVPTEEDVRKKKKKEEKRRRRQDKSKKALSGSLQDLGDADPAENRQRSGSCLEISPAADFQTPEVILPDRTCPPGFELESLDSRSVTLNPGCSGDARSDDDDDKPGDCSSAMGVNGSLPNGNDKKKRKKERNVVKTMEASEIKGHIGNVTVNEAMEYIEPKTKVMAAPKPRGRPDKRRTGADVTNLRTAQKKRNKSAVNGKTAGSASSDVGNGSTRRSEETVLKRASSHGELRDSDFKDDFYSVVTLAAEDKEEFQTVTKKQRKKPSRVATVAASPSRDGVSERGKRTPVTRKPDSSSLSGKKPVKMCVSMPSSDVSDDSSDGDSVHSLPATATSRTDTDKPVSYADMARAGKHRGDGDVSMSATSSTISSPPTTTTSSPPGGVLDYPPLPEVVPMCAVGVQTVPVKRSQRAGQASGPKSVSSHSSLSGTSDMPPVTFLGPDGTLDMTVPFADVSFGTVDDSMLSGAAEQFSSAEIEAAVILHNMRMGGISQREGPERRGELESVEKAEVEAEETYEEYLEEVEEVAAGNEPELLGATAALPPPPPPPVNQVPVRDFAMMYREVSDKTLDESYNVDIVRKFLSCVRSWPVQTLTGLFGVSSSSSSSCSMSVGMDEFLQKLGVVPFPRDIPSGQLCTTIVPSCFLRSKRPLGDLRLVFAMAVVTLGGRVIKGFYGMELLEFSPNGQVQASRPVPKIAGHLLGIYLMRRAGLTRMSPGQRERGSDARASWLHVGAGDSAGHKCSDVVSYSRTAWLRVVCTKSKLFTTLLGAFQPMVRVLLKRKGVLVEIPRENRWHYSQSPLRRHPRYEARGRIMTRLNLTEILRSSLFCLEALRGMNVTVRMGVARHACDRIARELSISGNSAYYYCIGRSLFTHLLCCTSHDGSALIYERVLWHLDVFRRSFRELSNHACAGETCIFCALKELFKQFQLGGDGVLHPDALRKALASTFCNQQRLQLGCMDDAAECFVLWHLDVFRRSFRELSNHACAGETCIFCALKELFKQFQLGGDGVLHPDALRKALASTFCNQQRLQLGCMDDAAECFETILLRIHAHLSPGEPEDGCQSRTCVPHQRFAMSLVEQSVCQACGATSEPLPFTQMVHYVSASALTSQPSGVEAFGNRLRSAGGMGDIRDCPSGCGAKLQIFRTLRNRPDIVSIGIVWDSERPDLDHIMKVLATVSIHLELSDVFHSVAETRNPHTLVGLVTYYGKNYSTFFFHSKLQLWIYFDDASVREIGPHWGQVVDKCRRGHFQPLLLMYATTAGDSKLSFSFGSLPRNLRRAVTPSPQDVVREDSRRRAVTPSFDAQGDYGNYQNIDAFRHLFSVFDKDDLNSSGVSEDGPKTTVSSSSSSSPDLKVKLTPGANVPGKRDSGHWSGDRNSASSSSSTTENPYLYLVPASKQRTRLNMNARDLQNIPEGLPPWRHLAADDCEKLCFESDKFLELSRLKEDAGEMDNAIAMCSTAAAKARCAMDAPYNNPQAIMFARMKHNACVMRLRTLQRRLVSRQESLNSHGSSASDDTDSTRKPEQRHSRQNSKDSTASTATVVRRQEPVQNYDTLSKRRPHGKGIEIYATLPKKAVGKRPDAFSGDESSLSEQTSDGKTGKGRKQHKIRRKLLMGGLIKRKNRSMPDLRDEDTQAPPRAQTPEDCNRPAEPVCGYLSEGHMDYSNPNLERSKLMRRSFHHSVAQKPPHVPKVPPPPPPARTTSKLSPMKPVAPPLPPRTDARIPWGNSMLAHIYENISYKPLPNQVATVLTTAQVHSEDFPEPPPPLESAIPDLIREQAAGNWNPRSAWSLPPPSPRNSVKALTSRFEQISTDCVDSPAAMPAVAPVKAGKKSVRFCDQVTLVAEADADETSLPNPILERVLRSAGLKETVSPPLGSPIGSVTSSDSSVAPLSPPPYDPNAGSQFWSRQRSPLPLATAGCCSLCGKKLVMPPNVYCTDCDFYMAKLRTVKAS</sequence>
<dbReference type="InterPro" id="IPR028889">
    <property type="entry name" value="USP"/>
</dbReference>
<feature type="region of interest" description="Disordered" evidence="3">
    <location>
        <begin position="1499"/>
        <end position="1522"/>
    </location>
</feature>
<proteinExistence type="predicted"/>
<dbReference type="PROSITE" id="PS50235">
    <property type="entry name" value="USP_3"/>
    <property type="match status" value="1"/>
</dbReference>
<dbReference type="EMBL" id="CAJPEX010000201">
    <property type="protein sequence ID" value="CAG0914224.1"/>
    <property type="molecule type" value="Genomic_DNA"/>
</dbReference>
<dbReference type="GO" id="GO:0016579">
    <property type="term" value="P:protein deubiquitination"/>
    <property type="evidence" value="ECO:0007669"/>
    <property type="project" value="InterPro"/>
</dbReference>
<feature type="region of interest" description="Disordered" evidence="3">
    <location>
        <begin position="627"/>
        <end position="656"/>
    </location>
</feature>
<dbReference type="SUPFAM" id="SSF54001">
    <property type="entry name" value="Cysteine proteinases"/>
    <property type="match status" value="1"/>
</dbReference>
<feature type="domain" description="USP" evidence="4">
    <location>
        <begin position="1157"/>
        <end position="1478"/>
    </location>
</feature>
<feature type="compositionally biased region" description="Pro residues" evidence="3">
    <location>
        <begin position="1906"/>
        <end position="1918"/>
    </location>
</feature>
<dbReference type="EMBL" id="OA882238">
    <property type="protein sequence ID" value="CAD7274072.1"/>
    <property type="molecule type" value="Genomic_DNA"/>
</dbReference>
<keyword evidence="1" id="KW-0833">Ubl conjugation pathway</keyword>
<name>A0A7R9GAP9_9CRUS</name>
<feature type="compositionally biased region" description="Basic residues" evidence="3">
    <location>
        <begin position="1819"/>
        <end position="1842"/>
    </location>
</feature>
<feature type="region of interest" description="Disordered" evidence="3">
    <location>
        <begin position="380"/>
        <end position="454"/>
    </location>
</feature>
<feature type="region of interest" description="Disordered" evidence="3">
    <location>
        <begin position="82"/>
        <end position="363"/>
    </location>
</feature>
<evidence type="ECO:0000259" key="4">
    <source>
        <dbReference type="PROSITE" id="PS50235"/>
    </source>
</evidence>
<dbReference type="InterPro" id="IPR052398">
    <property type="entry name" value="Ubiquitin_hydrolase_53/54"/>
</dbReference>
<dbReference type="InterPro" id="IPR001394">
    <property type="entry name" value="Peptidase_C19_UCH"/>
</dbReference>
<feature type="region of interest" description="Disordered" evidence="3">
    <location>
        <begin position="2093"/>
        <end position="2115"/>
    </location>
</feature>
<dbReference type="InterPro" id="IPR038765">
    <property type="entry name" value="Papain-like_cys_pep_sf"/>
</dbReference>
<dbReference type="GO" id="GO:0004843">
    <property type="term" value="F:cysteine-type deubiquitinase activity"/>
    <property type="evidence" value="ECO:0007669"/>
    <property type="project" value="InterPro"/>
</dbReference>
<feature type="region of interest" description="Disordered" evidence="3">
    <location>
        <begin position="1899"/>
        <end position="1936"/>
    </location>
</feature>
<feature type="compositionally biased region" description="Basic and acidic residues" evidence="3">
    <location>
        <begin position="435"/>
        <end position="454"/>
    </location>
</feature>
<feature type="compositionally biased region" description="Low complexity" evidence="3">
    <location>
        <begin position="584"/>
        <end position="600"/>
    </location>
</feature>
<protein>
    <recommendedName>
        <fullName evidence="4">USP domain-containing protein</fullName>
    </recommendedName>
</protein>
<dbReference type="Gene3D" id="3.90.70.10">
    <property type="entry name" value="Cysteine proteinases"/>
    <property type="match status" value="1"/>
</dbReference>
<feature type="compositionally biased region" description="Polar residues" evidence="3">
    <location>
        <begin position="2099"/>
        <end position="2109"/>
    </location>
</feature>
<organism evidence="5">
    <name type="scientific">Notodromas monacha</name>
    <dbReference type="NCBI Taxonomy" id="399045"/>
    <lineage>
        <taxon>Eukaryota</taxon>
        <taxon>Metazoa</taxon>
        <taxon>Ecdysozoa</taxon>
        <taxon>Arthropoda</taxon>
        <taxon>Crustacea</taxon>
        <taxon>Oligostraca</taxon>
        <taxon>Ostracoda</taxon>
        <taxon>Podocopa</taxon>
        <taxon>Podocopida</taxon>
        <taxon>Cypridocopina</taxon>
        <taxon>Cypridoidea</taxon>
        <taxon>Cyprididae</taxon>
        <taxon>Notodromas</taxon>
    </lineage>
</organism>
<feature type="compositionally biased region" description="Low complexity" evidence="3">
    <location>
        <begin position="635"/>
        <end position="650"/>
    </location>
</feature>